<proteinExistence type="predicted"/>
<dbReference type="RefSeq" id="WP_346751101.1">
    <property type="nucleotide sequence ID" value="NZ_JAUJEA010000002.1"/>
</dbReference>
<accession>A0ABT8KKW2</accession>
<protein>
    <submittedName>
        <fullName evidence="1">WbqC family protein</fullName>
    </submittedName>
</protein>
<name>A0ABT8KKW2_9BACT</name>
<gene>
    <name evidence="1" type="ORF">QQ008_06865</name>
</gene>
<evidence type="ECO:0000313" key="1">
    <source>
        <dbReference type="EMBL" id="MDN5201073.1"/>
    </source>
</evidence>
<sequence length="252" mass="29448">MTTVHQLYFLPWMGYFSKLAFSNNFVVLDDVDFRKRHFYDRVKIIDTSGNSRFVSLPTGQNLGIKCNKIFIKDSNLTERRKILRTLKDSYSKALYYDKEWPALSLILEKALMSSNELVKINLGLIIDLLDYLDIDPPNILLSSHLNLTHKNATEMLICILKKLEDNELLLGDGKSTEIHDLEKIESNGIGVYLQEFKTTYPIYEQSRRRQKGFKPFMSVVDCILNVGRGKTREFIHSVHFQPKRYYYNGNKY</sequence>
<organism evidence="1 2">
    <name type="scientific">Splendidivirga corallicola</name>
    <dbReference type="NCBI Taxonomy" id="3051826"/>
    <lineage>
        <taxon>Bacteria</taxon>
        <taxon>Pseudomonadati</taxon>
        <taxon>Bacteroidota</taxon>
        <taxon>Cytophagia</taxon>
        <taxon>Cytophagales</taxon>
        <taxon>Splendidivirgaceae</taxon>
        <taxon>Splendidivirga</taxon>
    </lineage>
</organism>
<dbReference type="Proteomes" id="UP001172082">
    <property type="component" value="Unassembled WGS sequence"/>
</dbReference>
<dbReference type="InterPro" id="IPR014985">
    <property type="entry name" value="WbqC"/>
</dbReference>
<dbReference type="EMBL" id="JAUJEA010000002">
    <property type="protein sequence ID" value="MDN5201073.1"/>
    <property type="molecule type" value="Genomic_DNA"/>
</dbReference>
<evidence type="ECO:0000313" key="2">
    <source>
        <dbReference type="Proteomes" id="UP001172082"/>
    </source>
</evidence>
<reference evidence="1" key="1">
    <citation type="submission" date="2023-06" db="EMBL/GenBank/DDBJ databases">
        <title>Genomic of Parafulvivirga corallium.</title>
        <authorList>
            <person name="Wang G."/>
        </authorList>
    </citation>
    <scope>NUCLEOTIDE SEQUENCE</scope>
    <source>
        <strain evidence="1">BMA10</strain>
    </source>
</reference>
<comment type="caution">
    <text evidence="1">The sequence shown here is derived from an EMBL/GenBank/DDBJ whole genome shotgun (WGS) entry which is preliminary data.</text>
</comment>
<dbReference type="Pfam" id="PF08889">
    <property type="entry name" value="WbqC"/>
    <property type="match status" value="1"/>
</dbReference>
<keyword evidence="2" id="KW-1185">Reference proteome</keyword>